<gene>
    <name evidence="1" type="ORF">PHPALM_31027</name>
</gene>
<sequence length="205" mass="23512">MVSSKRQRRAYESSSNRLAEFYVANGFRDSHHERHHELPVVLDAYLQSISASSSLSLQITEKARSAIASYFSSHENSDCTDVNPWSVQENDAGEKQGYGNPARDPFVRQFTRGLERKKAFYGMCRINEVLTLKWKDISLRQFCESILTSGEMIEFGTYALFYAVAESRLYNLHKLPNEEAAINAYVHLCNWVDSIRSSHANSRMR</sequence>
<dbReference type="OrthoDB" id="102312at2759"/>
<name>A0A2P4X3M6_9STRA</name>
<dbReference type="Proteomes" id="UP000237271">
    <property type="component" value="Unassembled WGS sequence"/>
</dbReference>
<comment type="caution">
    <text evidence="1">The sequence shown here is derived from an EMBL/GenBank/DDBJ whole genome shotgun (WGS) entry which is preliminary data.</text>
</comment>
<protein>
    <submittedName>
        <fullName evidence="1">Uncharacterized protein</fullName>
    </submittedName>
</protein>
<reference evidence="1 2" key="1">
    <citation type="journal article" date="2017" name="Genome Biol. Evol.">
        <title>Phytophthora megakarya and P. palmivora, closely related causal agents of cacao black pod rot, underwent increases in genome sizes and gene numbers by different mechanisms.</title>
        <authorList>
            <person name="Ali S.S."/>
            <person name="Shao J."/>
            <person name="Lary D.J."/>
            <person name="Kronmiller B."/>
            <person name="Shen D."/>
            <person name="Strem M.D."/>
            <person name="Amoako-Attah I."/>
            <person name="Akrofi A.Y."/>
            <person name="Begoude B.A."/>
            <person name="Ten Hoopen G.M."/>
            <person name="Coulibaly K."/>
            <person name="Kebe B.I."/>
            <person name="Melnick R.L."/>
            <person name="Guiltinan M.J."/>
            <person name="Tyler B.M."/>
            <person name="Meinhardt L.W."/>
            <person name="Bailey B.A."/>
        </authorList>
    </citation>
    <scope>NUCLEOTIDE SEQUENCE [LARGE SCALE GENOMIC DNA]</scope>
    <source>
        <strain evidence="2">sbr112.9</strain>
    </source>
</reference>
<evidence type="ECO:0000313" key="2">
    <source>
        <dbReference type="Proteomes" id="UP000237271"/>
    </source>
</evidence>
<accession>A0A2P4X3M6</accession>
<dbReference type="AlphaFoldDB" id="A0A2P4X3M6"/>
<keyword evidence="2" id="KW-1185">Reference proteome</keyword>
<dbReference type="EMBL" id="NCKW01016928">
    <property type="protein sequence ID" value="POM60155.1"/>
    <property type="molecule type" value="Genomic_DNA"/>
</dbReference>
<evidence type="ECO:0000313" key="1">
    <source>
        <dbReference type="EMBL" id="POM60155.1"/>
    </source>
</evidence>
<organism evidence="1 2">
    <name type="scientific">Phytophthora palmivora</name>
    <dbReference type="NCBI Taxonomy" id="4796"/>
    <lineage>
        <taxon>Eukaryota</taxon>
        <taxon>Sar</taxon>
        <taxon>Stramenopiles</taxon>
        <taxon>Oomycota</taxon>
        <taxon>Peronosporomycetes</taxon>
        <taxon>Peronosporales</taxon>
        <taxon>Peronosporaceae</taxon>
        <taxon>Phytophthora</taxon>
    </lineage>
</organism>
<proteinExistence type="predicted"/>